<reference evidence="2" key="2">
    <citation type="journal article" date="2021" name="PeerJ">
        <title>Extensive microbial diversity within the chicken gut microbiome revealed by metagenomics and culture.</title>
        <authorList>
            <person name="Gilroy R."/>
            <person name="Ravi A."/>
            <person name="Getino M."/>
            <person name="Pursley I."/>
            <person name="Horton D.L."/>
            <person name="Alikhan N.F."/>
            <person name="Baker D."/>
            <person name="Gharbi K."/>
            <person name="Hall N."/>
            <person name="Watson M."/>
            <person name="Adriaenssens E.M."/>
            <person name="Foster-Nyarko E."/>
            <person name="Jarju S."/>
            <person name="Secka A."/>
            <person name="Antonio M."/>
            <person name="Oren A."/>
            <person name="Chaudhuri R.R."/>
            <person name="La Ragione R."/>
            <person name="Hildebrand F."/>
            <person name="Pallen M.J."/>
        </authorList>
    </citation>
    <scope>NUCLEOTIDE SEQUENCE</scope>
    <source>
        <strain evidence="2">ChiSjej4B22-8148</strain>
    </source>
</reference>
<dbReference type="InterPro" id="IPR007074">
    <property type="entry name" value="LicD/FKTN/FKRP_NTP_transf"/>
</dbReference>
<evidence type="ECO:0000313" key="3">
    <source>
        <dbReference type="Proteomes" id="UP000886757"/>
    </source>
</evidence>
<sequence length="630" mass="72554">MLRDFLNEFQLDWAMAPVRSGMIPREKINKKRVLLAGGEDSLRQALAWSFLAWNEKEGVSVKAEQYGEGEEIPEESFREADYIVFPGLCSAALPQDPYQCMAWLDDWFRLLKRTADLSAKARLILLSDGRSFGKLKRGFAASEYEEGKTDPLEEDFSAQYIMQAAEGIFISWAKENRREFNILRTGWVYGPGIFMLDHPLGRLARLTAAGEEREIPILPDQDSYTCIHDLLTALQFVLTRCPAGKVFHVTGLDSDATAGEMALILHRNFPELCRLNLVCREAGENKGILLNTQLLRHYGFEPRVSLEDGLIILVKSLQNTGEVFIFDNTYLGKLEKVHEILLAYLLEIDRICRKHNIKYFLAGGTLLGAIRHKGFIPWDDDADVMMLREDYDRFLEVVRDELPENIFLQLPWTEKGNHNPFTKLRIDNTLFATEFTGHFMDMHNGIFFDVLSHDKTGNHSWSQKLHLMITMLTRSIVFNKWGNTDIKGGGAHPLICKFVDKAKYLIPMRFAEWAQNKALTFFKNRDSDYLYDGMGRNLKRGAFPKKWLDEAVYVEFEGYQFPVPRDYDQYLAYLYGDYMQMIPVSQRRTSHSIVVMDLGAYSDFSIKDSGKEETADSRRTERKEGGRCFR</sequence>
<dbReference type="InterPro" id="IPR036291">
    <property type="entry name" value="NAD(P)-bd_dom_sf"/>
</dbReference>
<dbReference type="EMBL" id="DVGK01000054">
    <property type="protein sequence ID" value="HIR13208.1"/>
    <property type="molecule type" value="Genomic_DNA"/>
</dbReference>
<gene>
    <name evidence="2" type="ORF">IAB31_04715</name>
</gene>
<dbReference type="Gene3D" id="3.40.50.720">
    <property type="entry name" value="NAD(P)-binding Rossmann-like Domain"/>
    <property type="match status" value="1"/>
</dbReference>
<dbReference type="InterPro" id="IPR052942">
    <property type="entry name" value="LPS_cholinephosphotransferase"/>
</dbReference>
<reference evidence="2" key="1">
    <citation type="submission" date="2020-10" db="EMBL/GenBank/DDBJ databases">
        <authorList>
            <person name="Gilroy R."/>
        </authorList>
    </citation>
    <scope>NUCLEOTIDE SEQUENCE</scope>
    <source>
        <strain evidence="2">ChiSjej4B22-8148</strain>
    </source>
</reference>
<feature type="domain" description="LicD/FKTN/FKRP nucleotidyltransferase" evidence="1">
    <location>
        <begin position="352"/>
        <end position="576"/>
    </location>
</feature>
<dbReference type="PANTHER" id="PTHR43404:SF2">
    <property type="entry name" value="LIPOPOLYSACCHARIDE CHOLINEPHOSPHOTRANSFERASE LICD"/>
    <property type="match status" value="1"/>
</dbReference>
<evidence type="ECO:0000313" key="2">
    <source>
        <dbReference type="EMBL" id="HIR13208.1"/>
    </source>
</evidence>
<dbReference type="SUPFAM" id="SSF51735">
    <property type="entry name" value="NAD(P)-binding Rossmann-fold domains"/>
    <property type="match status" value="1"/>
</dbReference>
<dbReference type="PANTHER" id="PTHR43404">
    <property type="entry name" value="LIPOPOLYSACCHARIDE CHOLINEPHOSPHOTRANSFERASE LICD"/>
    <property type="match status" value="1"/>
</dbReference>
<name>A0A9D1ABI2_9FIRM</name>
<evidence type="ECO:0000259" key="1">
    <source>
        <dbReference type="Pfam" id="PF04991"/>
    </source>
</evidence>
<proteinExistence type="predicted"/>
<comment type="caution">
    <text evidence="2">The sequence shown here is derived from an EMBL/GenBank/DDBJ whole genome shotgun (WGS) entry which is preliminary data.</text>
</comment>
<dbReference type="Pfam" id="PF04991">
    <property type="entry name" value="LicD"/>
    <property type="match status" value="1"/>
</dbReference>
<accession>A0A9D1ABI2</accession>
<protein>
    <submittedName>
        <fullName evidence="2">LicD family protein</fullName>
    </submittedName>
</protein>
<dbReference type="GO" id="GO:0009100">
    <property type="term" value="P:glycoprotein metabolic process"/>
    <property type="evidence" value="ECO:0007669"/>
    <property type="project" value="UniProtKB-ARBA"/>
</dbReference>
<organism evidence="2 3">
    <name type="scientific">Candidatus Choladousia intestinavium</name>
    <dbReference type="NCBI Taxonomy" id="2840727"/>
    <lineage>
        <taxon>Bacteria</taxon>
        <taxon>Bacillati</taxon>
        <taxon>Bacillota</taxon>
        <taxon>Clostridia</taxon>
        <taxon>Lachnospirales</taxon>
        <taxon>Lachnospiraceae</taxon>
        <taxon>Lachnospiraceae incertae sedis</taxon>
        <taxon>Candidatus Choladousia</taxon>
    </lineage>
</organism>
<dbReference type="AlphaFoldDB" id="A0A9D1ABI2"/>
<dbReference type="Proteomes" id="UP000886757">
    <property type="component" value="Unassembled WGS sequence"/>
</dbReference>